<name>A0ABN0V422_9ACTN</name>
<dbReference type="RefSeq" id="WP_344152750.1">
    <property type="nucleotide sequence ID" value="NZ_BAAABV010000006.1"/>
</dbReference>
<evidence type="ECO:0000313" key="3">
    <source>
        <dbReference type="Proteomes" id="UP001501867"/>
    </source>
</evidence>
<feature type="chain" id="PRO_5047237859" evidence="1">
    <location>
        <begin position="31"/>
        <end position="179"/>
    </location>
</feature>
<evidence type="ECO:0000256" key="1">
    <source>
        <dbReference type="SAM" id="SignalP"/>
    </source>
</evidence>
<evidence type="ECO:0000313" key="2">
    <source>
        <dbReference type="EMBL" id="GAA0273734.1"/>
    </source>
</evidence>
<dbReference type="Proteomes" id="UP001501867">
    <property type="component" value="Unassembled WGS sequence"/>
</dbReference>
<feature type="signal peptide" evidence="1">
    <location>
        <begin position="1"/>
        <end position="30"/>
    </location>
</feature>
<accession>A0ABN0V422</accession>
<keyword evidence="3" id="KW-1185">Reference proteome</keyword>
<proteinExistence type="predicted"/>
<keyword evidence="1" id="KW-0732">Signal</keyword>
<reference evidence="2 3" key="1">
    <citation type="journal article" date="2019" name="Int. J. Syst. Evol. Microbiol.">
        <title>The Global Catalogue of Microorganisms (GCM) 10K type strain sequencing project: providing services to taxonomists for standard genome sequencing and annotation.</title>
        <authorList>
            <consortium name="The Broad Institute Genomics Platform"/>
            <consortium name="The Broad Institute Genome Sequencing Center for Infectious Disease"/>
            <person name="Wu L."/>
            <person name="Ma J."/>
        </authorList>
    </citation>
    <scope>NUCLEOTIDE SEQUENCE [LARGE SCALE GENOMIC DNA]</scope>
    <source>
        <strain evidence="2 3">JCM 4505</strain>
    </source>
</reference>
<dbReference type="EMBL" id="BAAABV010000006">
    <property type="protein sequence ID" value="GAA0273734.1"/>
    <property type="molecule type" value="Genomic_DNA"/>
</dbReference>
<organism evidence="2 3">
    <name type="scientific">Streptomyces polychromogenes</name>
    <dbReference type="NCBI Taxonomy" id="67342"/>
    <lineage>
        <taxon>Bacteria</taxon>
        <taxon>Bacillati</taxon>
        <taxon>Actinomycetota</taxon>
        <taxon>Actinomycetes</taxon>
        <taxon>Kitasatosporales</taxon>
        <taxon>Streptomycetaceae</taxon>
        <taxon>Streptomyces</taxon>
    </lineage>
</organism>
<sequence>MRKRARIGARCAALTLLPLAALIAAAPAHADARGLYNGFEESDIGTWDRLAGGDGRAGFEIGTGTALTGQGNGRLSATRGWAREGTWASFGQAFRYCTARVYVRPDQDLQFELRVWTPQGKQLISTAPWLTAGDYRLVQVDWTGEGDNNFVEAVIGANGTPRAVRLDALTVVCADGSRT</sequence>
<comment type="caution">
    <text evidence="2">The sequence shown here is derived from an EMBL/GenBank/DDBJ whole genome shotgun (WGS) entry which is preliminary data.</text>
</comment>
<gene>
    <name evidence="2" type="ORF">GCM10010302_09230</name>
</gene>
<protein>
    <submittedName>
        <fullName evidence="2">Uncharacterized protein</fullName>
    </submittedName>
</protein>